<dbReference type="Gene3D" id="1.10.520.20">
    <property type="entry name" value="N-terminal domain of the delta subunit of the F1F0-ATP synthase"/>
    <property type="match status" value="1"/>
</dbReference>
<accession>M1L1G1</accession>
<dbReference type="InterPro" id="IPR026015">
    <property type="entry name" value="ATP_synth_OSCP/delta_N_sf"/>
</dbReference>
<keyword evidence="7 8" id="KW-0066">ATP synthesis</keyword>
<keyword evidence="4 8" id="KW-0406">Ion transport</keyword>
<dbReference type="HAMAP" id="MF_01416">
    <property type="entry name" value="ATP_synth_delta_bact"/>
    <property type="match status" value="1"/>
</dbReference>
<dbReference type="GO" id="GO:0046933">
    <property type="term" value="F:proton-transporting ATP synthase activity, rotational mechanism"/>
    <property type="evidence" value="ECO:0007669"/>
    <property type="project" value="UniProtKB-UniRule"/>
</dbReference>
<dbReference type="SUPFAM" id="SSF47928">
    <property type="entry name" value="N-terminal domain of the delta subunit of the F1F0-ATP synthase"/>
    <property type="match status" value="1"/>
</dbReference>
<comment type="function">
    <text evidence="8">F(1)F(0) ATP synthase produces ATP from ADP in the presence of a proton or sodium gradient. F-type ATPases consist of two structural domains, F(1) containing the extramembraneous catalytic core and F(0) containing the membrane proton channel, linked together by a central stalk and a peripheral stalk. During catalysis, ATP synthesis in the catalytic domain of F(1) is coupled via a rotary mechanism of the central stalk subunits to proton translocation.</text>
</comment>
<dbReference type="KEGG" id="kde:CDSE_0264"/>
<sequence>MVDCSTVAKSYAEALFLVSKDDSSLDLNSWIDFLEEIVSLMSEDCFIQLMMNPGLEIVVKVNLLFEFLSLDINSKKYNFMLLLLEKNRFSLLPLILDSLKEIKNKKDGFSIAKVFTAFPIPDDLANRMLIIIENKFKLKLKMQILIDKSLIGGVVIIVGDKVLDMSMKNRLKKMQEALLTI</sequence>
<dbReference type="AlphaFoldDB" id="M1L1G1"/>
<proteinExistence type="inferred from homology"/>
<dbReference type="HOGENOM" id="CLU_085114_3_0_4"/>
<comment type="function">
    <text evidence="8">This protein is part of the stalk that links CF(0) to CF(1). It either transmits conformational changes from CF(0) to CF(1) or is implicated in proton conduction.</text>
</comment>
<keyword evidence="2 8" id="KW-0813">Transport</keyword>
<dbReference type="PRINTS" id="PR00125">
    <property type="entry name" value="ATPASEDELTA"/>
</dbReference>
<dbReference type="STRING" id="1208919.CDSE_0264"/>
<evidence type="ECO:0000256" key="4">
    <source>
        <dbReference type="ARBA" id="ARBA00023065"/>
    </source>
</evidence>
<dbReference type="PATRIC" id="fig|1208919.3.peg.50"/>
<evidence type="ECO:0000256" key="1">
    <source>
        <dbReference type="ARBA" id="ARBA00004370"/>
    </source>
</evidence>
<evidence type="ECO:0000256" key="8">
    <source>
        <dbReference type="HAMAP-Rule" id="MF_01416"/>
    </source>
</evidence>
<dbReference type="eggNOG" id="COG0712">
    <property type="taxonomic scope" value="Bacteria"/>
</dbReference>
<evidence type="ECO:0000256" key="6">
    <source>
        <dbReference type="ARBA" id="ARBA00023196"/>
    </source>
</evidence>
<dbReference type="Pfam" id="PF00213">
    <property type="entry name" value="OSCP"/>
    <property type="match status" value="1"/>
</dbReference>
<comment type="similarity">
    <text evidence="8">Belongs to the ATPase delta chain family.</text>
</comment>
<dbReference type="PANTHER" id="PTHR11910">
    <property type="entry name" value="ATP SYNTHASE DELTA CHAIN"/>
    <property type="match status" value="1"/>
</dbReference>
<dbReference type="NCBIfam" id="TIGR01145">
    <property type="entry name" value="ATP_synt_delta"/>
    <property type="match status" value="1"/>
</dbReference>
<comment type="subcellular location">
    <subcellularLocation>
        <location evidence="8">Cell membrane</location>
        <topology evidence="8">Peripheral membrane protein</topology>
    </subcellularLocation>
    <subcellularLocation>
        <location evidence="1">Membrane</location>
    </subcellularLocation>
</comment>
<dbReference type="Proteomes" id="UP000011547">
    <property type="component" value="Chromosome"/>
</dbReference>
<dbReference type="EMBL" id="CP003803">
    <property type="protein sequence ID" value="AGF46613.1"/>
    <property type="molecule type" value="Genomic_DNA"/>
</dbReference>
<protein>
    <recommendedName>
        <fullName evidence="8">ATP synthase subunit delta</fullName>
    </recommendedName>
    <alternativeName>
        <fullName evidence="8">ATP synthase F(1) sector subunit delta</fullName>
    </alternativeName>
    <alternativeName>
        <fullName evidence="8">F-type ATPase subunit delta</fullName>
        <shortName evidence="8">F-ATPase subunit delta</shortName>
    </alternativeName>
</protein>
<dbReference type="OrthoDB" id="9816221at2"/>
<keyword evidence="8" id="KW-1003">Cell membrane</keyword>
<evidence type="ECO:0000313" key="10">
    <source>
        <dbReference type="Proteomes" id="UP000011547"/>
    </source>
</evidence>
<dbReference type="GO" id="GO:0045259">
    <property type="term" value="C:proton-transporting ATP synthase complex"/>
    <property type="evidence" value="ECO:0007669"/>
    <property type="project" value="UniProtKB-KW"/>
</dbReference>
<evidence type="ECO:0000256" key="3">
    <source>
        <dbReference type="ARBA" id="ARBA00022781"/>
    </source>
</evidence>
<keyword evidence="10" id="KW-1185">Reference proteome</keyword>
<evidence type="ECO:0000256" key="5">
    <source>
        <dbReference type="ARBA" id="ARBA00023136"/>
    </source>
</evidence>
<dbReference type="NCBIfam" id="NF004402">
    <property type="entry name" value="PRK05758.2-2"/>
    <property type="match status" value="1"/>
</dbReference>
<dbReference type="GO" id="GO:0005886">
    <property type="term" value="C:plasma membrane"/>
    <property type="evidence" value="ECO:0007669"/>
    <property type="project" value="UniProtKB-SubCell"/>
</dbReference>
<evidence type="ECO:0000313" key="9">
    <source>
        <dbReference type="EMBL" id="AGF46613.1"/>
    </source>
</evidence>
<evidence type="ECO:0000256" key="7">
    <source>
        <dbReference type="ARBA" id="ARBA00023310"/>
    </source>
</evidence>
<keyword evidence="3 8" id="KW-0375">Hydrogen ion transport</keyword>
<gene>
    <name evidence="8" type="primary">atpH</name>
    <name evidence="9" type="ORF">CDSE_0264</name>
</gene>
<keyword evidence="9" id="KW-0378">Hydrolase</keyword>
<name>M1L1G1_9PROT</name>
<reference evidence="9 10" key="1">
    <citation type="journal article" date="2013" name="Genome Biol. Evol.">
        <title>Genome evolution and phylogenomic analysis of candidatus kinetoplastibacterium, the betaproteobacterial endosymbionts of strigomonas and angomonas.</title>
        <authorList>
            <person name="Alves J.M."/>
            <person name="Serrano M.G."/>
            <person name="Maia da Silva F."/>
            <person name="Voegtly L.J."/>
            <person name="Matveyev A.V."/>
            <person name="Teixeira M.M."/>
            <person name="Camargo E.P."/>
            <person name="Buck G.A."/>
        </authorList>
    </citation>
    <scope>NUCLEOTIDE SEQUENCE [LARGE SCALE GENOMIC DNA]</scope>
    <source>
        <strain evidence="9 10">TCC079E</strain>
    </source>
</reference>
<evidence type="ECO:0000256" key="2">
    <source>
        <dbReference type="ARBA" id="ARBA00022448"/>
    </source>
</evidence>
<dbReference type="InterPro" id="IPR000711">
    <property type="entry name" value="ATPase_OSCP/dsu"/>
</dbReference>
<keyword evidence="5 8" id="KW-0472">Membrane</keyword>
<dbReference type="GO" id="GO:0016787">
    <property type="term" value="F:hydrolase activity"/>
    <property type="evidence" value="ECO:0007669"/>
    <property type="project" value="UniProtKB-KW"/>
</dbReference>
<keyword evidence="6 8" id="KW-0139">CF(1)</keyword>
<organism evidence="9 10">
    <name type="scientific">Candidatus Kinetoplastidibacterium desouzai TCC079E</name>
    <dbReference type="NCBI Taxonomy" id="1208919"/>
    <lineage>
        <taxon>Bacteria</taxon>
        <taxon>Pseudomonadati</taxon>
        <taxon>Pseudomonadota</taxon>
        <taxon>Betaproteobacteria</taxon>
        <taxon>Candidatus Kinetoplastidibacterium</taxon>
    </lineage>
</organism>
<dbReference type="RefSeq" id="WP_015396024.1">
    <property type="nucleotide sequence ID" value="NC_020294.1"/>
</dbReference>